<reference evidence="5 6" key="1">
    <citation type="submission" date="2019-03" db="EMBL/GenBank/DDBJ databases">
        <title>Genomic Encyclopedia of Type Strains, Phase IV (KMG-IV): sequencing the most valuable type-strain genomes for metagenomic binning, comparative biology and taxonomic classification.</title>
        <authorList>
            <person name="Goeker M."/>
        </authorList>
    </citation>
    <scope>NUCLEOTIDE SEQUENCE [LARGE SCALE GENOMIC DNA]</scope>
    <source>
        <strain evidence="5 6">DSM 45765</strain>
    </source>
</reference>
<evidence type="ECO:0000259" key="4">
    <source>
        <dbReference type="PROSITE" id="PS50949"/>
    </source>
</evidence>
<dbReference type="InterPro" id="IPR000524">
    <property type="entry name" value="Tscrpt_reg_HTH_GntR"/>
</dbReference>
<dbReference type="Pfam" id="PF07729">
    <property type="entry name" value="FCD"/>
    <property type="match status" value="1"/>
</dbReference>
<keyword evidence="3" id="KW-0804">Transcription</keyword>
<dbReference type="Gene3D" id="1.10.10.10">
    <property type="entry name" value="Winged helix-like DNA-binding domain superfamily/Winged helix DNA-binding domain"/>
    <property type="match status" value="1"/>
</dbReference>
<keyword evidence="1" id="KW-0805">Transcription regulation</keyword>
<feature type="domain" description="HTH gntR-type" evidence="4">
    <location>
        <begin position="6"/>
        <end position="73"/>
    </location>
</feature>
<dbReference type="PANTHER" id="PTHR43537:SF45">
    <property type="entry name" value="GNTR FAMILY REGULATORY PROTEIN"/>
    <property type="match status" value="1"/>
</dbReference>
<dbReference type="RefSeq" id="WP_132879181.1">
    <property type="nucleotide sequence ID" value="NZ_SLXQ01000012.1"/>
</dbReference>
<evidence type="ECO:0000313" key="5">
    <source>
        <dbReference type="EMBL" id="TCP47242.1"/>
    </source>
</evidence>
<keyword evidence="6" id="KW-1185">Reference proteome</keyword>
<dbReference type="InterPro" id="IPR036390">
    <property type="entry name" value="WH_DNA-bd_sf"/>
</dbReference>
<dbReference type="PROSITE" id="PS50949">
    <property type="entry name" value="HTH_GNTR"/>
    <property type="match status" value="1"/>
</dbReference>
<dbReference type="PANTHER" id="PTHR43537">
    <property type="entry name" value="TRANSCRIPTIONAL REGULATOR, GNTR FAMILY"/>
    <property type="match status" value="1"/>
</dbReference>
<dbReference type="AlphaFoldDB" id="A0A4R2QDV3"/>
<keyword evidence="2 5" id="KW-0238">DNA-binding</keyword>
<accession>A0A4R2QDV3</accession>
<sequence length="219" mass="24409">MNARKDGSASRAAAALRAQIMDGELVSGTRLSEEQVREALGVSRSTLREAFQLLIRERLLVHELSRGVFVRELSKSDISDLYRVRRLIECTALRNVHSIRPEQLQRLHEAVRDGKIAAAEQRWGLVAAASVRFHEALVGLLGSERLDSLISEILAEFRLAYALMDDTETFHSAFLKRNAELADRIGAGDLDGAAELLESYLADSEAALLPRYEPRGRRS</sequence>
<dbReference type="GO" id="GO:0003700">
    <property type="term" value="F:DNA-binding transcription factor activity"/>
    <property type="evidence" value="ECO:0007669"/>
    <property type="project" value="InterPro"/>
</dbReference>
<gene>
    <name evidence="5" type="ORF">EV191_11236</name>
</gene>
<dbReference type="Proteomes" id="UP000294911">
    <property type="component" value="Unassembled WGS sequence"/>
</dbReference>
<organism evidence="5 6">
    <name type="scientific">Tamaricihabitans halophyticus</name>
    <dbReference type="NCBI Taxonomy" id="1262583"/>
    <lineage>
        <taxon>Bacteria</taxon>
        <taxon>Bacillati</taxon>
        <taxon>Actinomycetota</taxon>
        <taxon>Actinomycetes</taxon>
        <taxon>Pseudonocardiales</taxon>
        <taxon>Pseudonocardiaceae</taxon>
        <taxon>Tamaricihabitans</taxon>
    </lineage>
</organism>
<dbReference type="InterPro" id="IPR011711">
    <property type="entry name" value="GntR_C"/>
</dbReference>
<dbReference type="SUPFAM" id="SSF46785">
    <property type="entry name" value="Winged helix' DNA-binding domain"/>
    <property type="match status" value="1"/>
</dbReference>
<dbReference type="Pfam" id="PF00392">
    <property type="entry name" value="GntR"/>
    <property type="match status" value="1"/>
</dbReference>
<proteinExistence type="predicted"/>
<dbReference type="SMART" id="SM00895">
    <property type="entry name" value="FCD"/>
    <property type="match status" value="1"/>
</dbReference>
<dbReference type="SUPFAM" id="SSF48008">
    <property type="entry name" value="GntR ligand-binding domain-like"/>
    <property type="match status" value="1"/>
</dbReference>
<name>A0A4R2QDV3_9PSEU</name>
<dbReference type="OrthoDB" id="5243844at2"/>
<dbReference type="GO" id="GO:0003677">
    <property type="term" value="F:DNA binding"/>
    <property type="evidence" value="ECO:0007669"/>
    <property type="project" value="UniProtKB-KW"/>
</dbReference>
<dbReference type="Gene3D" id="1.20.120.530">
    <property type="entry name" value="GntR ligand-binding domain-like"/>
    <property type="match status" value="1"/>
</dbReference>
<comment type="caution">
    <text evidence="5">The sequence shown here is derived from an EMBL/GenBank/DDBJ whole genome shotgun (WGS) entry which is preliminary data.</text>
</comment>
<dbReference type="EMBL" id="SLXQ01000012">
    <property type="protein sequence ID" value="TCP47242.1"/>
    <property type="molecule type" value="Genomic_DNA"/>
</dbReference>
<evidence type="ECO:0000256" key="2">
    <source>
        <dbReference type="ARBA" id="ARBA00023125"/>
    </source>
</evidence>
<evidence type="ECO:0000256" key="3">
    <source>
        <dbReference type="ARBA" id="ARBA00023163"/>
    </source>
</evidence>
<protein>
    <submittedName>
        <fullName evidence="5">DNA-binding GntR family transcriptional regulator</fullName>
    </submittedName>
</protein>
<dbReference type="InterPro" id="IPR008920">
    <property type="entry name" value="TF_FadR/GntR_C"/>
</dbReference>
<evidence type="ECO:0000256" key="1">
    <source>
        <dbReference type="ARBA" id="ARBA00023015"/>
    </source>
</evidence>
<dbReference type="SMART" id="SM00345">
    <property type="entry name" value="HTH_GNTR"/>
    <property type="match status" value="1"/>
</dbReference>
<evidence type="ECO:0000313" key="6">
    <source>
        <dbReference type="Proteomes" id="UP000294911"/>
    </source>
</evidence>
<dbReference type="InterPro" id="IPR036388">
    <property type="entry name" value="WH-like_DNA-bd_sf"/>
</dbReference>